<evidence type="ECO:0000313" key="2">
    <source>
        <dbReference type="EMBL" id="GGI69817.1"/>
    </source>
</evidence>
<dbReference type="Pfam" id="PF11086">
    <property type="entry name" value="DUF2878"/>
    <property type="match status" value="1"/>
</dbReference>
<sequence>MLQRRFIAAQGLSRLTLFNLVAFQLIWWLGVLYGNQSLLIIVIILWAHLFISPRQSRDAKLFLMGALIGAVIDGALIQSGLLIFTEFPIWLGLLWGYLFVCLPYSLRFFSTFPVLAKAFIGGISGGGSYYSGEIFGAVQLQSLHHSDLPFLLSDVAAVSDGSQPSVMLSVLCIVCIWAVLFPLMFVIEQRITSKAPNATGRINHV</sequence>
<name>A0A917JJX4_9GAMM</name>
<protein>
    <recommendedName>
        <fullName evidence="4">DUF2878 domain-containing protein</fullName>
    </recommendedName>
</protein>
<keyword evidence="1" id="KW-0472">Membrane</keyword>
<reference evidence="2" key="1">
    <citation type="journal article" date="2014" name="Int. J. Syst. Evol. Microbiol.">
        <title>Complete genome sequence of Corynebacterium casei LMG S-19264T (=DSM 44701T), isolated from a smear-ripened cheese.</title>
        <authorList>
            <consortium name="US DOE Joint Genome Institute (JGI-PGF)"/>
            <person name="Walter F."/>
            <person name="Albersmeier A."/>
            <person name="Kalinowski J."/>
            <person name="Ruckert C."/>
        </authorList>
    </citation>
    <scope>NUCLEOTIDE SEQUENCE</scope>
    <source>
        <strain evidence="2">JCM 30804</strain>
    </source>
</reference>
<gene>
    <name evidence="2" type="ORF">GCM10009332_03690</name>
</gene>
<dbReference type="EMBL" id="BMPZ01000001">
    <property type="protein sequence ID" value="GGI69817.1"/>
    <property type="molecule type" value="Genomic_DNA"/>
</dbReference>
<organism evidence="2 3">
    <name type="scientific">Shewanella gelidii</name>
    <dbReference type="NCBI Taxonomy" id="1642821"/>
    <lineage>
        <taxon>Bacteria</taxon>
        <taxon>Pseudomonadati</taxon>
        <taxon>Pseudomonadota</taxon>
        <taxon>Gammaproteobacteria</taxon>
        <taxon>Alteromonadales</taxon>
        <taxon>Shewanellaceae</taxon>
        <taxon>Shewanella</taxon>
    </lineage>
</organism>
<dbReference type="Proteomes" id="UP000613743">
    <property type="component" value="Unassembled WGS sequence"/>
</dbReference>
<evidence type="ECO:0000313" key="3">
    <source>
        <dbReference type="Proteomes" id="UP000613743"/>
    </source>
</evidence>
<evidence type="ECO:0000256" key="1">
    <source>
        <dbReference type="SAM" id="Phobius"/>
    </source>
</evidence>
<feature type="transmembrane region" description="Helical" evidence="1">
    <location>
        <begin position="166"/>
        <end position="187"/>
    </location>
</feature>
<accession>A0A917JJX4</accession>
<dbReference type="RefSeq" id="WP_188917255.1">
    <property type="nucleotide sequence ID" value="NZ_BMPZ01000001.1"/>
</dbReference>
<reference evidence="2" key="2">
    <citation type="submission" date="2020-09" db="EMBL/GenBank/DDBJ databases">
        <authorList>
            <person name="Sun Q."/>
            <person name="Ohkuma M."/>
        </authorList>
    </citation>
    <scope>NUCLEOTIDE SEQUENCE</scope>
    <source>
        <strain evidence="2">JCM 30804</strain>
    </source>
</reference>
<comment type="caution">
    <text evidence="2">The sequence shown here is derived from an EMBL/GenBank/DDBJ whole genome shotgun (WGS) entry which is preliminary data.</text>
</comment>
<dbReference type="InterPro" id="IPR021306">
    <property type="entry name" value="DUF2878"/>
</dbReference>
<feature type="transmembrane region" description="Helical" evidence="1">
    <location>
        <begin position="87"/>
        <end position="106"/>
    </location>
</feature>
<keyword evidence="1" id="KW-1133">Transmembrane helix</keyword>
<feature type="transmembrane region" description="Helical" evidence="1">
    <location>
        <begin position="36"/>
        <end position="52"/>
    </location>
</feature>
<feature type="transmembrane region" description="Helical" evidence="1">
    <location>
        <begin position="61"/>
        <end position="81"/>
    </location>
</feature>
<keyword evidence="1" id="KW-0812">Transmembrane</keyword>
<proteinExistence type="predicted"/>
<dbReference type="AlphaFoldDB" id="A0A917JJX4"/>
<evidence type="ECO:0008006" key="4">
    <source>
        <dbReference type="Google" id="ProtNLM"/>
    </source>
</evidence>
<keyword evidence="3" id="KW-1185">Reference proteome</keyword>